<protein>
    <submittedName>
        <fullName evidence="1">Uncharacterized protein</fullName>
    </submittedName>
</protein>
<dbReference type="EMBL" id="MU003495">
    <property type="protein sequence ID" value="KAF2475616.1"/>
    <property type="molecule type" value="Genomic_DNA"/>
</dbReference>
<accession>A0ACB6R8Y5</accession>
<evidence type="ECO:0000313" key="1">
    <source>
        <dbReference type="EMBL" id="KAF2475616.1"/>
    </source>
</evidence>
<evidence type="ECO:0000313" key="2">
    <source>
        <dbReference type="Proteomes" id="UP000799755"/>
    </source>
</evidence>
<keyword evidence="2" id="KW-1185">Reference proteome</keyword>
<gene>
    <name evidence="1" type="ORF">BDR25DRAFT_349899</name>
</gene>
<comment type="caution">
    <text evidence="1">The sequence shown here is derived from an EMBL/GenBank/DDBJ whole genome shotgun (WGS) entry which is preliminary data.</text>
</comment>
<proteinExistence type="predicted"/>
<name>A0ACB6R8Y5_9PLEO</name>
<dbReference type="Proteomes" id="UP000799755">
    <property type="component" value="Unassembled WGS sequence"/>
</dbReference>
<reference evidence="1" key="1">
    <citation type="journal article" date="2020" name="Stud. Mycol.">
        <title>101 Dothideomycetes genomes: a test case for predicting lifestyles and emergence of pathogens.</title>
        <authorList>
            <person name="Haridas S."/>
            <person name="Albert R."/>
            <person name="Binder M."/>
            <person name="Bloem J."/>
            <person name="Labutti K."/>
            <person name="Salamov A."/>
            <person name="Andreopoulos B."/>
            <person name="Baker S."/>
            <person name="Barry K."/>
            <person name="Bills G."/>
            <person name="Bluhm B."/>
            <person name="Cannon C."/>
            <person name="Castanera R."/>
            <person name="Culley D."/>
            <person name="Daum C."/>
            <person name="Ezra D."/>
            <person name="Gonzalez J."/>
            <person name="Henrissat B."/>
            <person name="Kuo A."/>
            <person name="Liang C."/>
            <person name="Lipzen A."/>
            <person name="Lutzoni F."/>
            <person name="Magnuson J."/>
            <person name="Mondo S."/>
            <person name="Nolan M."/>
            <person name="Ohm R."/>
            <person name="Pangilinan J."/>
            <person name="Park H.-J."/>
            <person name="Ramirez L."/>
            <person name="Alfaro M."/>
            <person name="Sun H."/>
            <person name="Tritt A."/>
            <person name="Yoshinaga Y."/>
            <person name="Zwiers L.-H."/>
            <person name="Turgeon B."/>
            <person name="Goodwin S."/>
            <person name="Spatafora J."/>
            <person name="Crous P."/>
            <person name="Grigoriev I."/>
        </authorList>
    </citation>
    <scope>NUCLEOTIDE SEQUENCE</scope>
    <source>
        <strain evidence="1">ATCC 200398</strain>
    </source>
</reference>
<organism evidence="1 2">
    <name type="scientific">Lindgomyces ingoldianus</name>
    <dbReference type="NCBI Taxonomy" id="673940"/>
    <lineage>
        <taxon>Eukaryota</taxon>
        <taxon>Fungi</taxon>
        <taxon>Dikarya</taxon>
        <taxon>Ascomycota</taxon>
        <taxon>Pezizomycotina</taxon>
        <taxon>Dothideomycetes</taxon>
        <taxon>Pleosporomycetidae</taxon>
        <taxon>Pleosporales</taxon>
        <taxon>Lindgomycetaceae</taxon>
        <taxon>Lindgomyces</taxon>
    </lineage>
</organism>
<sequence length="177" mass="19905">MNKPLLQLMLQKRALRLCLVLARGFATSLDHDRSLLAPSRRSPAPGEAQWQIFQNVLGDIKFNVAYSWHTLPVPPEGALISAVPISVRIYESEMSNEMQSSVLTVPVYNSDASQAESLRAIIVPCKKLVTVKFFRRTVVKWYRNAKTRDIPMKFSNPLQQTAFAWQCKSCAELPATG</sequence>